<evidence type="ECO:0000313" key="2">
    <source>
        <dbReference type="EMBL" id="QBM88394.1"/>
    </source>
</evidence>
<dbReference type="EMBL" id="CP034458">
    <property type="protein sequence ID" value="QBM88394.1"/>
    <property type="molecule type" value="Genomic_DNA"/>
</dbReference>
<dbReference type="InterPro" id="IPR027482">
    <property type="entry name" value="Sec1-like_dom2"/>
</dbReference>
<comment type="similarity">
    <text evidence="1">Belongs to the STXBP/unc-18/SEC1 family.</text>
</comment>
<dbReference type="STRING" id="2163413.A0A4P6XRK0"/>
<dbReference type="InterPro" id="IPR043127">
    <property type="entry name" value="Sec-1-like_dom3a"/>
</dbReference>
<organism evidence="2 3">
    <name type="scientific">Metschnikowia aff. pulcherrima</name>
    <dbReference type="NCBI Taxonomy" id="2163413"/>
    <lineage>
        <taxon>Eukaryota</taxon>
        <taxon>Fungi</taxon>
        <taxon>Dikarya</taxon>
        <taxon>Ascomycota</taxon>
        <taxon>Saccharomycotina</taxon>
        <taxon>Pichiomycetes</taxon>
        <taxon>Metschnikowiaceae</taxon>
        <taxon>Metschnikowia</taxon>
    </lineage>
</organism>
<dbReference type="Gene3D" id="3.40.50.1910">
    <property type="match status" value="1"/>
</dbReference>
<keyword evidence="3" id="KW-1185">Reference proteome</keyword>
<dbReference type="Pfam" id="PF00995">
    <property type="entry name" value="Sec1"/>
    <property type="match status" value="1"/>
</dbReference>
<dbReference type="GO" id="GO:0016192">
    <property type="term" value="P:vesicle-mediated transport"/>
    <property type="evidence" value="ECO:0007669"/>
    <property type="project" value="InterPro"/>
</dbReference>
<dbReference type="Gene3D" id="1.25.40.60">
    <property type="match status" value="1"/>
</dbReference>
<dbReference type="InterPro" id="IPR001619">
    <property type="entry name" value="Sec1-like"/>
</dbReference>
<dbReference type="Proteomes" id="UP000292447">
    <property type="component" value="Chromosome III"/>
</dbReference>
<name>A0A4P6XRK0_9ASCO</name>
<proteinExistence type="inferred from homology"/>
<evidence type="ECO:0000313" key="3">
    <source>
        <dbReference type="Proteomes" id="UP000292447"/>
    </source>
</evidence>
<evidence type="ECO:0000256" key="1">
    <source>
        <dbReference type="ARBA" id="ARBA00009884"/>
    </source>
</evidence>
<dbReference type="InterPro" id="IPR036045">
    <property type="entry name" value="Sec1-like_sf"/>
</dbReference>
<dbReference type="Gene3D" id="3.90.830.10">
    <property type="entry name" value="Syntaxin Binding Protein 1, Chain A, domain 2"/>
    <property type="match status" value="1"/>
</dbReference>
<dbReference type="AlphaFoldDB" id="A0A4P6XRK0"/>
<dbReference type="SUPFAM" id="SSF56815">
    <property type="entry name" value="Sec1/munc18-like (SM) proteins"/>
    <property type="match status" value="1"/>
</dbReference>
<protein>
    <submittedName>
        <fullName evidence="2">Sec1 family protein</fullName>
    </submittedName>
</protein>
<dbReference type="Gene3D" id="3.40.50.2060">
    <property type="match status" value="1"/>
</dbReference>
<dbReference type="PANTHER" id="PTHR11679">
    <property type="entry name" value="VESICLE PROTEIN SORTING-ASSOCIATED"/>
    <property type="match status" value="1"/>
</dbReference>
<reference evidence="3" key="1">
    <citation type="submission" date="2019-03" db="EMBL/GenBank/DDBJ databases">
        <title>Snf2 controls pulcherriminic acid biosynthesis and connects pigmentation and antifungal activity of the yeast Metschnikowia pulcherrima.</title>
        <authorList>
            <person name="Gore-Lloyd D."/>
            <person name="Sumann I."/>
            <person name="Brachmann A.O."/>
            <person name="Schneeberger K."/>
            <person name="Ortiz-Merino R.A."/>
            <person name="Moreno-Beltran M."/>
            <person name="Schlaefli M."/>
            <person name="Kirner P."/>
            <person name="Santos Kron A."/>
            <person name="Wolfe K.H."/>
            <person name="Piel J."/>
            <person name="Ahrens C.H."/>
            <person name="Henk D."/>
            <person name="Freimoser F.M."/>
        </authorList>
    </citation>
    <scope>NUCLEOTIDE SEQUENCE [LARGE SCALE GENOMIC DNA]</scope>
    <source>
        <strain evidence="3">APC 1.2</strain>
    </source>
</reference>
<accession>A0A4P6XRK0</accession>
<dbReference type="PIRSF" id="PIRSF005715">
    <property type="entry name" value="VPS45_Sec1"/>
    <property type="match status" value="1"/>
</dbReference>
<dbReference type="InterPro" id="IPR043154">
    <property type="entry name" value="Sec-1-like_dom1"/>
</dbReference>
<gene>
    <name evidence="2" type="primary">MPUL0C03620</name>
    <name evidence="2" type="ORF">METSCH_C03620</name>
</gene>
<sequence>MAKTFPLSPLSSESTIITWPSSLTVCRPARAPHATWLSPLLPNIHQSLTLPKMKTLSLNKVNDVYFDKLFVSQNNTALSAAIKAKVLLVDRFTMPIISMSFSQLQLLQKDVILIEMLDNVHDLSVMKHLNCVIYVKPHRTSIAQVCAELALPHYSHYQLFFNNTVSKGDLEKIALADEYEVVNQVAELFQDFSIVNDNLFTVESCIYAGSQNSTVEESLSLLSLLLSLSKCPVIRYDTKSLELKRLALEVLYYINSNSNNNLFDDLNKNNDTPPTLLILDRKHDPVTPLVTPWTYQLMIHELIGVSRNVVNLGQEQLTLSETQDAFFRESMYLNYGDLTEKFQKHVDDYKKQTKQLSIENLKTQDLTELKKILTRFPEFKKLSNNILKHLNIISEIDKQISAQNLWAIGELQQTIVCELEGHQQIRTRLMDMIADASISTINKVKLLVLYVAKFPKNPDMEVFLAKLNDLTTTNPPPTASQILLIRNFSRHFRVRLDAAGPEPDTNLGQLFSKNRIKIQQLFNTNVAASTTNRMPKNDNIYMQYVPRLSEILALVTSRDSPAQSRESSPQTQDLALLVPDVVASQYGDAGAAGTHEVIVYFKGGVTYEEARLVHDLQSLTPDINYIVGGDCVLNSEQWVEKMCDEVNGAREADQPDRRAQLRDLL</sequence>